<evidence type="ECO:0000313" key="1">
    <source>
        <dbReference type="EMBL" id="ATP22029.1"/>
    </source>
</evidence>
<dbReference type="EMBL" id="CP020927">
    <property type="protein sequence ID" value="ATP22029.1"/>
    <property type="molecule type" value="Genomic_DNA"/>
</dbReference>
<dbReference type="Proteomes" id="UP000037029">
    <property type="component" value="Plasmid pses189"/>
</dbReference>
<geneLocation type="plasmid" evidence="1">
    <name>pSES189</name>
</geneLocation>
<dbReference type="PATRIC" id="fig|13690.10.peg.5095"/>
<name>A0A084E6Z1_SPHYA</name>
<proteinExistence type="predicted"/>
<organism evidence="2 3">
    <name type="scientific">Sphingobium yanoikuyae</name>
    <name type="common">Sphingomonas yanoikuyae</name>
    <dbReference type="NCBI Taxonomy" id="13690"/>
    <lineage>
        <taxon>Bacteria</taxon>
        <taxon>Pseudomonadati</taxon>
        <taxon>Pseudomonadota</taxon>
        <taxon>Alphaproteobacteria</taxon>
        <taxon>Sphingomonadales</taxon>
        <taxon>Sphingomonadaceae</taxon>
        <taxon>Sphingobium</taxon>
    </lineage>
</organism>
<evidence type="ECO:0000313" key="4">
    <source>
        <dbReference type="Proteomes" id="UP000037029"/>
    </source>
</evidence>
<evidence type="ECO:0000313" key="2">
    <source>
        <dbReference type="EMBL" id="KEZ13733.1"/>
    </source>
</evidence>
<dbReference type="RefSeq" id="WP_017502446.1">
    <property type="nucleotide sequence ID" value="NZ_CP020927.1"/>
</dbReference>
<dbReference type="Proteomes" id="UP000028534">
    <property type="component" value="Unassembled WGS sequence"/>
</dbReference>
<gene>
    <name evidence="1" type="ORF">BV87_26670</name>
    <name evidence="2" type="ORF">CP98_04928</name>
</gene>
<protein>
    <submittedName>
        <fullName evidence="1">Transcriptional regulator</fullName>
    </submittedName>
</protein>
<geneLocation type="plasmid" evidence="4">
    <name>pses189</name>
</geneLocation>
<sequence length="175" mass="19562">MSSLAAIEPIGGAVAQEADGHLYIALIQRAMQAKDISLRSLSMRAGISKSRLGRILHSNCAERASITLSEFRVLLEALEIDLIQAIIKVESIRDQKVLADERYVALIAMLANLFKELPASLIQALAEIDGLDGSEVRKDWAPQLQTVVIKRMVHEVTNVLRRREQIFEDRYDLRG</sequence>
<accession>A0A084E6Z1</accession>
<reference evidence="2 3" key="1">
    <citation type="submission" date="2014-03" db="EMBL/GenBank/DDBJ databases">
        <title>Genome sequence of Sphingobium yanoikuyae B1.</title>
        <authorList>
            <person name="Gan H.M."/>
            <person name="Gan H.Y."/>
            <person name="Savka M.A."/>
        </authorList>
    </citation>
    <scope>NUCLEOTIDE SEQUENCE [LARGE SCALE GENOMIC DNA]</scope>
    <source>
        <strain evidence="2 3">B1</strain>
    </source>
</reference>
<reference evidence="1 4" key="2">
    <citation type="submission" date="2017-04" db="EMBL/GenBank/DDBJ databases">
        <title>Characterization, genome and methylation analysis of a phthalic acid esters degrading strain Sphingobium yanoikuyae SHJ.</title>
        <authorList>
            <person name="Feng L."/>
        </authorList>
    </citation>
    <scope>NUCLEOTIDE SEQUENCE [LARGE SCALE GENOMIC DNA]</scope>
    <source>
        <strain evidence="1 4">SHJ</strain>
        <plasmid evidence="4">Plasmid pses189</plasmid>
        <plasmid evidence="1">pSES189</plasmid>
    </source>
</reference>
<evidence type="ECO:0000313" key="3">
    <source>
        <dbReference type="Proteomes" id="UP000028534"/>
    </source>
</evidence>
<dbReference type="EMBL" id="JGVR01000055">
    <property type="protein sequence ID" value="KEZ13733.1"/>
    <property type="molecule type" value="Genomic_DNA"/>
</dbReference>
<dbReference type="AlphaFoldDB" id="A0A084E6Z1"/>
<keyword evidence="1" id="KW-0614">Plasmid</keyword>